<dbReference type="EMBL" id="CP003350">
    <property type="protein sequence ID" value="AFC85662.1"/>
    <property type="molecule type" value="Genomic_DNA"/>
</dbReference>
<evidence type="ECO:0000313" key="2">
    <source>
        <dbReference type="Proteomes" id="UP000005234"/>
    </source>
</evidence>
<dbReference type="InterPro" id="IPR021234">
    <property type="entry name" value="DUF2827"/>
</dbReference>
<protein>
    <recommendedName>
        <fullName evidence="3">DUF2827 domain-containing protein</fullName>
    </recommendedName>
</protein>
<dbReference type="HOGENOM" id="CLU_725040_0_0_6"/>
<name>H8L4I8_FRAAD</name>
<dbReference type="OrthoDB" id="1627328at2"/>
<organism evidence="1 2">
    <name type="scientific">Frateuria aurantia (strain ATCC 33424 / DSM 6220 / KCTC 2777 / LMG 1558 / NBRC 3245 / NCIMB 13370)</name>
    <name type="common">Acetobacter aurantius</name>
    <dbReference type="NCBI Taxonomy" id="767434"/>
    <lineage>
        <taxon>Bacteria</taxon>
        <taxon>Pseudomonadati</taxon>
        <taxon>Pseudomonadota</taxon>
        <taxon>Gammaproteobacteria</taxon>
        <taxon>Lysobacterales</taxon>
        <taxon>Rhodanobacteraceae</taxon>
        <taxon>Frateuria</taxon>
    </lineage>
</organism>
<dbReference type="eggNOG" id="ENOG502Z7U7">
    <property type="taxonomic scope" value="Bacteria"/>
</dbReference>
<dbReference type="STRING" id="767434.Fraau_1204"/>
<proteinExistence type="predicted"/>
<dbReference type="Pfam" id="PF10933">
    <property type="entry name" value="DUF2827"/>
    <property type="match status" value="1"/>
</dbReference>
<dbReference type="RefSeq" id="WP_014402668.1">
    <property type="nucleotide sequence ID" value="NC_017033.1"/>
</dbReference>
<dbReference type="Proteomes" id="UP000005234">
    <property type="component" value="Chromosome"/>
</dbReference>
<sequence length="380" mass="43316">MSRHSSGRPERPLRVGVTLHLREGAQSIWENGIFQNCVFLAQLLQQHPWVEQAVLLRDGPGIQAAETMMLDGTGVRMIGLEEAGQWLDVIVEMSAQLDEGWVKAFQSRGGRYVWMRVGNDYVIDIERAMFNKPSGGLTSDKPYDAVWTIPEYRHSCHDYFGLMARAPVQVLPHLWSPHFIERSIAQLPPELSWGYQPARSRWRVGVFEPNVCMVKTSLIPMLACEEAYRAKPGFLEILRVCNALQIKEHPKFLHFARQLDVVNHGLASFEGRYPIVDFMSRHGDAVVSHHWENGQNYLYYELLHGGYPLIHNSEFLGGLGYRYPDFDCQLAGEALLQAFAQHDAELADYKRRAASYLEGLSVDSEDNIRTYGNALLDLYH</sequence>
<gene>
    <name evidence="1" type="ordered locus">Fraau_1204</name>
</gene>
<evidence type="ECO:0000313" key="1">
    <source>
        <dbReference type="EMBL" id="AFC85662.1"/>
    </source>
</evidence>
<keyword evidence="2" id="KW-1185">Reference proteome</keyword>
<dbReference type="AlphaFoldDB" id="H8L4I8"/>
<reference evidence="1" key="1">
    <citation type="submission" date="2012-02" db="EMBL/GenBank/DDBJ databases">
        <title>The complete genome of Frateuria aurantia DSM 6220.</title>
        <authorList>
            <consortium name="US DOE Joint Genome Institute (JGI-PGF)"/>
            <person name="Lucas S."/>
            <person name="Copeland A."/>
            <person name="Lapidus A."/>
            <person name="Glavina del Rio T."/>
            <person name="Dalin E."/>
            <person name="Tice H."/>
            <person name="Bruce D."/>
            <person name="Goodwin L."/>
            <person name="Pitluck S."/>
            <person name="Peters L."/>
            <person name="Ovchinnikova G."/>
            <person name="Teshima H."/>
            <person name="Kyrpides N."/>
            <person name="Mavromatis K."/>
            <person name="Ivanova N."/>
            <person name="Brettin T."/>
            <person name="Detter J.C."/>
            <person name="Han C."/>
            <person name="Larimer F."/>
            <person name="Land M."/>
            <person name="Hauser L."/>
            <person name="Markowitz V."/>
            <person name="Cheng J.-F."/>
            <person name="Hugenholtz P."/>
            <person name="Woyke T."/>
            <person name="Wu D."/>
            <person name="Brambilla E."/>
            <person name="Klenk H.-P."/>
            <person name="Eisen J.A."/>
        </authorList>
    </citation>
    <scope>NUCLEOTIDE SEQUENCE</scope>
    <source>
        <strain evidence="1">DSM 6220</strain>
    </source>
</reference>
<accession>H8L4I8</accession>
<evidence type="ECO:0008006" key="3">
    <source>
        <dbReference type="Google" id="ProtNLM"/>
    </source>
</evidence>
<dbReference type="KEGG" id="fau:Fraau_1204"/>